<dbReference type="PROSITE" id="PS50209">
    <property type="entry name" value="CARD"/>
    <property type="match status" value="1"/>
</dbReference>
<dbReference type="AlphaFoldDB" id="A0A6P6KW20"/>
<feature type="region of interest" description="Disordered" evidence="6">
    <location>
        <begin position="16"/>
        <end position="39"/>
    </location>
</feature>
<dbReference type="GO" id="GO:0006954">
    <property type="term" value="P:inflammatory response"/>
    <property type="evidence" value="ECO:0007669"/>
    <property type="project" value="UniProtKB-KW"/>
</dbReference>
<dbReference type="InterPro" id="IPR001315">
    <property type="entry name" value="CARD"/>
</dbReference>
<feature type="domain" description="CARD" evidence="7">
    <location>
        <begin position="340"/>
        <end position="423"/>
    </location>
</feature>
<gene>
    <name evidence="10" type="primary">LOC113054908</name>
</gene>
<dbReference type="InterPro" id="IPR025307">
    <property type="entry name" value="FIIND_dom"/>
</dbReference>
<dbReference type="Pfam" id="PF23679">
    <property type="entry name" value="UPA-FIIND"/>
    <property type="match status" value="1"/>
</dbReference>
<dbReference type="Pfam" id="PF13553">
    <property type="entry name" value="FIIND"/>
    <property type="match status" value="1"/>
</dbReference>
<keyword evidence="3" id="KW-0399">Innate immunity</keyword>
<feature type="domain" description="FIIND" evidence="8">
    <location>
        <begin position="65"/>
        <end position="336"/>
    </location>
</feature>
<evidence type="ECO:0000313" key="9">
    <source>
        <dbReference type="Proteomes" id="UP000515129"/>
    </source>
</evidence>
<dbReference type="RefSeq" id="XP_026076480.1">
    <property type="nucleotide sequence ID" value="XM_026220695.1"/>
</dbReference>
<dbReference type="GO" id="GO:0005829">
    <property type="term" value="C:cytosol"/>
    <property type="evidence" value="ECO:0007669"/>
    <property type="project" value="UniProtKB-SubCell"/>
</dbReference>
<dbReference type="PROSITE" id="PS51830">
    <property type="entry name" value="FIIND"/>
    <property type="match status" value="1"/>
</dbReference>
<dbReference type="InterPro" id="IPR011029">
    <property type="entry name" value="DEATH-like_dom_sf"/>
</dbReference>
<keyword evidence="4" id="KW-0391">Immunity</keyword>
<dbReference type="GO" id="GO:0045087">
    <property type="term" value="P:innate immune response"/>
    <property type="evidence" value="ECO:0007669"/>
    <property type="project" value="UniProtKB-KW"/>
</dbReference>
<evidence type="ECO:0000256" key="2">
    <source>
        <dbReference type="ARBA" id="ARBA00022490"/>
    </source>
</evidence>
<evidence type="ECO:0000313" key="10">
    <source>
        <dbReference type="RefSeq" id="XP_026076480.1"/>
    </source>
</evidence>
<dbReference type="OrthoDB" id="8869108at2759"/>
<keyword evidence="5" id="KW-0395">Inflammatory response</keyword>
<evidence type="ECO:0000256" key="6">
    <source>
        <dbReference type="SAM" id="MobiDB-lite"/>
    </source>
</evidence>
<dbReference type="KEGG" id="caua:113054908"/>
<dbReference type="Proteomes" id="UP000515129">
    <property type="component" value="Chromosome 36"/>
</dbReference>
<dbReference type="PANTHER" id="PTHR46985:SF2">
    <property type="entry name" value="APOPTOSIS-ASSOCIATED SPECK-LIKE PROTEIN CONTAINING A CARD"/>
    <property type="match status" value="1"/>
</dbReference>
<evidence type="ECO:0000259" key="8">
    <source>
        <dbReference type="PROSITE" id="PS51830"/>
    </source>
</evidence>
<organism evidence="9 10">
    <name type="scientific">Carassius auratus</name>
    <name type="common">Goldfish</name>
    <dbReference type="NCBI Taxonomy" id="7957"/>
    <lineage>
        <taxon>Eukaryota</taxon>
        <taxon>Metazoa</taxon>
        <taxon>Chordata</taxon>
        <taxon>Craniata</taxon>
        <taxon>Vertebrata</taxon>
        <taxon>Euteleostomi</taxon>
        <taxon>Actinopterygii</taxon>
        <taxon>Neopterygii</taxon>
        <taxon>Teleostei</taxon>
        <taxon>Ostariophysi</taxon>
        <taxon>Cypriniformes</taxon>
        <taxon>Cyprinidae</taxon>
        <taxon>Cyprininae</taxon>
        <taxon>Carassius</taxon>
    </lineage>
</organism>
<evidence type="ECO:0000256" key="5">
    <source>
        <dbReference type="ARBA" id="ARBA00023198"/>
    </source>
</evidence>
<protein>
    <submittedName>
        <fullName evidence="10">Uncharacterized protein LOC113054908 isoform X1</fullName>
    </submittedName>
</protein>
<keyword evidence="2" id="KW-0963">Cytoplasm</keyword>
<accession>A0A6P6KW20</accession>
<keyword evidence="9" id="KW-1185">Reference proteome</keyword>
<feature type="compositionally biased region" description="Basic and acidic residues" evidence="6">
    <location>
        <begin position="19"/>
        <end position="32"/>
    </location>
</feature>
<evidence type="ECO:0000259" key="7">
    <source>
        <dbReference type="PROSITE" id="PS50209"/>
    </source>
</evidence>
<dbReference type="Pfam" id="PF00619">
    <property type="entry name" value="CARD"/>
    <property type="match status" value="1"/>
</dbReference>
<dbReference type="GeneID" id="113054908"/>
<dbReference type="SUPFAM" id="SSF47986">
    <property type="entry name" value="DEATH domain"/>
    <property type="match status" value="1"/>
</dbReference>
<reference evidence="10" key="1">
    <citation type="submission" date="2025-08" db="UniProtKB">
        <authorList>
            <consortium name="RefSeq"/>
        </authorList>
    </citation>
    <scope>IDENTIFICATION</scope>
    <source>
        <strain evidence="10">Wakin</strain>
        <tissue evidence="10">Muscle</tissue>
    </source>
</reference>
<dbReference type="GO" id="GO:0042981">
    <property type="term" value="P:regulation of apoptotic process"/>
    <property type="evidence" value="ECO:0007669"/>
    <property type="project" value="InterPro"/>
</dbReference>
<evidence type="ECO:0000256" key="4">
    <source>
        <dbReference type="ARBA" id="ARBA00022859"/>
    </source>
</evidence>
<evidence type="ECO:0000256" key="3">
    <source>
        <dbReference type="ARBA" id="ARBA00022588"/>
    </source>
</evidence>
<dbReference type="Gene3D" id="1.10.533.10">
    <property type="entry name" value="Death Domain, Fas"/>
    <property type="match status" value="1"/>
</dbReference>
<name>A0A6P6KW20_CARAU</name>
<sequence>MKLKCMFRRLKNRHTYHTTGDRSMSESAEYSHEPVTSDPRSSNLRCSGLNIHPLLTCQSCVHVSDPDQWVQIEPSLCTDEGVSKFRVSTGPGRYECVRTRMRWVCDGDVTLQYHTVDGRFLNTEMKRLQCNRIAPVMEVTVISGKLEEVHLPHYACLGESEASLRDAVKVLSVEDGGITMEPVQLTRFHAKIVQPSFSTTTLIIRRRMRWYEHCDLLIYMRSKAPFILHVYLFPFDAHAKEVVEKIERSSYLISHPRPDRSFRMKTPNILDVPGANVHPKEGITLRREMDPNFFKIKAQLENDVHMTLIREEDKKIVWTATLQKELVQIHPQRDEPPLKSEADKVRYFDDHWPDLIQRVKNVQMVADKLLQQKIINEEQYSEITKSVTHQDSMRNICSLVRNNTDAVKAELISILQKEKLFHF</sequence>
<dbReference type="InterPro" id="IPR051249">
    <property type="entry name" value="NLRP_Inflammasome"/>
</dbReference>
<comment type="subcellular location">
    <subcellularLocation>
        <location evidence="1">Cytoplasm</location>
        <location evidence="1">Cytosol</location>
    </subcellularLocation>
</comment>
<evidence type="ECO:0000256" key="1">
    <source>
        <dbReference type="ARBA" id="ARBA00004514"/>
    </source>
</evidence>
<dbReference type="PANTHER" id="PTHR46985">
    <property type="entry name" value="NACHT, LRR AND PYD DOMAINS-CONTAINING PROTEIN 1"/>
    <property type="match status" value="1"/>
</dbReference>
<proteinExistence type="predicted"/>